<dbReference type="Proteomes" id="UP000546213">
    <property type="component" value="Unassembled WGS sequence"/>
</dbReference>
<reference evidence="2 3" key="1">
    <citation type="submission" date="2020-05" db="EMBL/GenBank/DDBJ databases">
        <title>Identification and distribution of gene clusters putatively required for synthesis of sphingolipid metabolism inhibitors in phylogenetically diverse species of the filamentous fungus Fusarium.</title>
        <authorList>
            <person name="Kim H.-S."/>
            <person name="Busman M."/>
            <person name="Brown D.W."/>
            <person name="Divon H."/>
            <person name="Uhlig S."/>
            <person name="Proctor R.H."/>
        </authorList>
    </citation>
    <scope>NUCLEOTIDE SEQUENCE [LARGE SCALE GENOMIC DNA]</scope>
    <source>
        <strain evidence="2 3">NRRL 36939</strain>
    </source>
</reference>
<dbReference type="Gene3D" id="3.30.710.10">
    <property type="entry name" value="Potassium Channel Kv1.1, Chain A"/>
    <property type="match status" value="1"/>
</dbReference>
<gene>
    <name evidence="2" type="ORF">FPCIR_699</name>
</gene>
<dbReference type="InterPro" id="IPR011333">
    <property type="entry name" value="SKP1/BTB/POZ_sf"/>
</dbReference>
<feature type="compositionally biased region" description="Polar residues" evidence="1">
    <location>
        <begin position="23"/>
        <end position="38"/>
    </location>
</feature>
<evidence type="ECO:0000256" key="1">
    <source>
        <dbReference type="SAM" id="MobiDB-lite"/>
    </source>
</evidence>
<dbReference type="AlphaFoldDB" id="A0A8H5UZC7"/>
<sequence>MKSISYDIDPGGDIELILKRPNKQNIVPENTTQTAHGTPNNPKFPNPPCFGRYQVFSELYPDGENETPDVEVEVHMRVSSRHLILVSRIFRAMLEGPWKEGNTSSGPIRKISAEDWDAVALAIVLDAIHCRHHDIPTEIHIGLLAGIATIVDYYQCSEAIRFHYKAWAQLGIKHLGNYNAIVLQLYVSWVFHDENEFEKAAGSVIRHGTGMPGFNTHELPVSGILTKLDDIRQTMIKKALEALEFLQEQLTEEGGCESRHDPDCTSIILGTLIREKRRLARFNPPLVAPYDGHSLGWTLRRIECFDLPSNPHSDDSYLDTIESNDDGDYHPCTIQARLKPSFNEIHLAVQSIRLVDFKPKYTRHENF</sequence>
<evidence type="ECO:0008006" key="4">
    <source>
        <dbReference type="Google" id="ProtNLM"/>
    </source>
</evidence>
<evidence type="ECO:0000313" key="2">
    <source>
        <dbReference type="EMBL" id="KAF5604846.1"/>
    </source>
</evidence>
<comment type="caution">
    <text evidence="2">The sequence shown here is derived from an EMBL/GenBank/DDBJ whole genome shotgun (WGS) entry which is preliminary data.</text>
</comment>
<evidence type="ECO:0000313" key="3">
    <source>
        <dbReference type="Proteomes" id="UP000546213"/>
    </source>
</evidence>
<dbReference type="OrthoDB" id="5326346at2759"/>
<proteinExistence type="predicted"/>
<name>A0A8H5UZC7_9HYPO</name>
<keyword evidence="3" id="KW-1185">Reference proteome</keyword>
<dbReference type="EMBL" id="JAAOAS010000014">
    <property type="protein sequence ID" value="KAF5604846.1"/>
    <property type="molecule type" value="Genomic_DNA"/>
</dbReference>
<feature type="region of interest" description="Disordered" evidence="1">
    <location>
        <begin position="22"/>
        <end position="44"/>
    </location>
</feature>
<protein>
    <recommendedName>
        <fullName evidence="4">BTB domain-containing protein</fullName>
    </recommendedName>
</protein>
<accession>A0A8H5UZC7</accession>
<organism evidence="2 3">
    <name type="scientific">Fusarium pseudocircinatum</name>
    <dbReference type="NCBI Taxonomy" id="56676"/>
    <lineage>
        <taxon>Eukaryota</taxon>
        <taxon>Fungi</taxon>
        <taxon>Dikarya</taxon>
        <taxon>Ascomycota</taxon>
        <taxon>Pezizomycotina</taxon>
        <taxon>Sordariomycetes</taxon>
        <taxon>Hypocreomycetidae</taxon>
        <taxon>Hypocreales</taxon>
        <taxon>Nectriaceae</taxon>
        <taxon>Fusarium</taxon>
        <taxon>Fusarium fujikuroi species complex</taxon>
    </lineage>
</organism>